<dbReference type="AlphaFoldDB" id="A0AAE1BB91"/>
<comment type="caution">
    <text evidence="2">The sequence shown here is derived from an EMBL/GenBank/DDBJ whole genome shotgun (WGS) entry which is preliminary data.</text>
</comment>
<accession>A0AAE1BB91</accession>
<feature type="region of interest" description="Disordered" evidence="1">
    <location>
        <begin position="33"/>
        <end position="55"/>
    </location>
</feature>
<protein>
    <submittedName>
        <fullName evidence="2">Uncharacterized protein</fullName>
    </submittedName>
</protein>
<evidence type="ECO:0000256" key="1">
    <source>
        <dbReference type="SAM" id="MobiDB-lite"/>
    </source>
</evidence>
<proteinExistence type="predicted"/>
<organism evidence="2 3">
    <name type="scientific">Elysia crispata</name>
    <name type="common">lettuce slug</name>
    <dbReference type="NCBI Taxonomy" id="231223"/>
    <lineage>
        <taxon>Eukaryota</taxon>
        <taxon>Metazoa</taxon>
        <taxon>Spiralia</taxon>
        <taxon>Lophotrochozoa</taxon>
        <taxon>Mollusca</taxon>
        <taxon>Gastropoda</taxon>
        <taxon>Heterobranchia</taxon>
        <taxon>Euthyneura</taxon>
        <taxon>Panpulmonata</taxon>
        <taxon>Sacoglossa</taxon>
        <taxon>Placobranchoidea</taxon>
        <taxon>Plakobranchidae</taxon>
        <taxon>Elysia</taxon>
    </lineage>
</organism>
<reference evidence="2" key="1">
    <citation type="journal article" date="2023" name="G3 (Bethesda)">
        <title>A reference genome for the long-term kleptoplast-retaining sea slug Elysia crispata morphotype clarki.</title>
        <authorList>
            <person name="Eastman K.E."/>
            <person name="Pendleton A.L."/>
            <person name="Shaikh M.A."/>
            <person name="Suttiyut T."/>
            <person name="Ogas R."/>
            <person name="Tomko P."/>
            <person name="Gavelis G."/>
            <person name="Widhalm J.R."/>
            <person name="Wisecaver J.H."/>
        </authorList>
    </citation>
    <scope>NUCLEOTIDE SEQUENCE</scope>
    <source>
        <strain evidence="2">ECLA1</strain>
    </source>
</reference>
<evidence type="ECO:0000313" key="3">
    <source>
        <dbReference type="Proteomes" id="UP001283361"/>
    </source>
</evidence>
<dbReference type="Proteomes" id="UP001283361">
    <property type="component" value="Unassembled WGS sequence"/>
</dbReference>
<name>A0AAE1BB91_9GAST</name>
<gene>
    <name evidence="2" type="ORF">RRG08_058427</name>
</gene>
<sequence>MRMQQNKVKFLTVINPALRQAFRYSWPIGRDTRHENAAEQSNVPHSDKSCYMAGASGTPGQSAGIHFMKMQQNRVTFLTVINSALRRRFRYSRPIGRDTRHENDSRTK</sequence>
<dbReference type="EMBL" id="JAWDGP010000210">
    <property type="protein sequence ID" value="KAK3802849.1"/>
    <property type="molecule type" value="Genomic_DNA"/>
</dbReference>
<evidence type="ECO:0000313" key="2">
    <source>
        <dbReference type="EMBL" id="KAK3802849.1"/>
    </source>
</evidence>
<keyword evidence="3" id="KW-1185">Reference proteome</keyword>